<evidence type="ECO:0000256" key="2">
    <source>
        <dbReference type="ARBA" id="ARBA00022490"/>
    </source>
</evidence>
<dbReference type="EC" id="2.7.2.1" evidence="7"/>
<sequence>MKILVLNCGSSSLKYQLINMETEEVMAKGTYERIKEGNSFLTHKVGDKKIRLEHPVDNHEEAISFSLEQLLNPEYKVIDSLDEITSIGHRVVHGGEKFKEAVLINDEVIEEIKKCASLAPLHNPAAILGIEACKKTMPNKKMVAVFDTAFHQTMPKEHYIYPIPYRYYEKYGIRKYGFHGTSHQYVSQQVAKLENRPIEDMKIISCHLGQGGSICAIQNGKSVETSMGLTPLAGIPMGTRSGDIDPSIITFLMKKENLSADEIERILNKESGILALSGVSQDCRDIEAAAAEGNERAILAIKAHNYLVASQIVKCAVAMNGFDTMIFTAGIGENQVNIRKGICENLRFLGVEIDDERNQTRGEDKLISSDNSKIKVYVVPTNEELMIAKETLELTK</sequence>
<feature type="active site" description="Proton donor/acceptor" evidence="7">
    <location>
        <position position="147"/>
    </location>
</feature>
<evidence type="ECO:0000256" key="8">
    <source>
        <dbReference type="RuleBase" id="RU003835"/>
    </source>
</evidence>
<dbReference type="GO" id="GO:0006083">
    <property type="term" value="P:acetate metabolic process"/>
    <property type="evidence" value="ECO:0007669"/>
    <property type="project" value="TreeGrafter"/>
</dbReference>
<keyword evidence="2 7" id="KW-0963">Cytoplasm</keyword>
<dbReference type="GO" id="GO:0008776">
    <property type="term" value="F:acetate kinase activity"/>
    <property type="evidence" value="ECO:0007669"/>
    <property type="project" value="UniProtKB-UniRule"/>
</dbReference>
<keyword evidence="4 7" id="KW-0547">Nucleotide-binding</keyword>
<dbReference type="Proteomes" id="UP000824093">
    <property type="component" value="Unassembled WGS sequence"/>
</dbReference>
<feature type="binding site" evidence="7">
    <location>
        <position position="90"/>
    </location>
    <ligand>
        <name>substrate</name>
    </ligand>
</feature>
<protein>
    <recommendedName>
        <fullName evidence="7">Acetate kinase</fullName>
        <ecNumber evidence="7">2.7.2.1</ecNumber>
    </recommendedName>
    <alternativeName>
        <fullName evidence="7">Acetokinase</fullName>
    </alternativeName>
</protein>
<evidence type="ECO:0000256" key="6">
    <source>
        <dbReference type="ARBA" id="ARBA00022840"/>
    </source>
</evidence>
<dbReference type="PANTHER" id="PTHR21060">
    <property type="entry name" value="ACETATE KINASE"/>
    <property type="match status" value="1"/>
</dbReference>
<evidence type="ECO:0000256" key="1">
    <source>
        <dbReference type="ARBA" id="ARBA00008748"/>
    </source>
</evidence>
<dbReference type="InterPro" id="IPR004372">
    <property type="entry name" value="Ac/propionate_kinase"/>
</dbReference>
<comment type="pathway">
    <text evidence="7">Metabolic intermediate biosynthesis; acetyl-CoA biosynthesis; acetyl-CoA from acetate: step 1/2.</text>
</comment>
<accession>A0A9D1M008</accession>
<comment type="subunit">
    <text evidence="7">Homodimer.</text>
</comment>
<dbReference type="InterPro" id="IPR043129">
    <property type="entry name" value="ATPase_NBD"/>
</dbReference>
<feature type="binding site" evidence="7">
    <location>
        <begin position="282"/>
        <end position="284"/>
    </location>
    <ligand>
        <name>ATP</name>
        <dbReference type="ChEBI" id="CHEBI:30616"/>
    </ligand>
</feature>
<feature type="binding site" evidence="7">
    <location>
        <begin position="330"/>
        <end position="334"/>
    </location>
    <ligand>
        <name>ATP</name>
        <dbReference type="ChEBI" id="CHEBI:30616"/>
    </ligand>
</feature>
<feature type="site" description="Transition state stabilizer" evidence="7">
    <location>
        <position position="240"/>
    </location>
</feature>
<dbReference type="PROSITE" id="PS01075">
    <property type="entry name" value="ACETATE_KINASE_1"/>
    <property type="match status" value="1"/>
</dbReference>
<dbReference type="EMBL" id="DVNH01000005">
    <property type="protein sequence ID" value="HIU51102.1"/>
    <property type="molecule type" value="Genomic_DNA"/>
</dbReference>
<dbReference type="PANTHER" id="PTHR21060:SF15">
    <property type="entry name" value="ACETATE KINASE-RELATED"/>
    <property type="match status" value="1"/>
</dbReference>
<reference evidence="9" key="1">
    <citation type="submission" date="2020-10" db="EMBL/GenBank/DDBJ databases">
        <authorList>
            <person name="Gilroy R."/>
        </authorList>
    </citation>
    <scope>NUCLEOTIDE SEQUENCE</scope>
    <source>
        <strain evidence="9">CHK195-15760</strain>
    </source>
</reference>
<dbReference type="PRINTS" id="PR00471">
    <property type="entry name" value="ACETATEKNASE"/>
</dbReference>
<evidence type="ECO:0000313" key="10">
    <source>
        <dbReference type="Proteomes" id="UP000824093"/>
    </source>
</evidence>
<feature type="site" description="Transition state stabilizer" evidence="7">
    <location>
        <position position="179"/>
    </location>
</feature>
<evidence type="ECO:0000256" key="4">
    <source>
        <dbReference type="ARBA" id="ARBA00022741"/>
    </source>
</evidence>
<dbReference type="GO" id="GO:0005737">
    <property type="term" value="C:cytoplasm"/>
    <property type="evidence" value="ECO:0007669"/>
    <property type="project" value="UniProtKB-SubCell"/>
</dbReference>
<feature type="binding site" evidence="7">
    <location>
        <position position="14"/>
    </location>
    <ligand>
        <name>ATP</name>
        <dbReference type="ChEBI" id="CHEBI:30616"/>
    </ligand>
</feature>
<feature type="binding site" evidence="7">
    <location>
        <position position="7"/>
    </location>
    <ligand>
        <name>Mg(2+)</name>
        <dbReference type="ChEBI" id="CHEBI:18420"/>
    </ligand>
</feature>
<dbReference type="GO" id="GO:0006085">
    <property type="term" value="P:acetyl-CoA biosynthetic process"/>
    <property type="evidence" value="ECO:0007669"/>
    <property type="project" value="UniProtKB-UniRule"/>
</dbReference>
<dbReference type="InterPro" id="IPR000890">
    <property type="entry name" value="Aliphatic_acid_kin_short-chain"/>
</dbReference>
<feature type="binding site" evidence="7">
    <location>
        <begin position="207"/>
        <end position="211"/>
    </location>
    <ligand>
        <name>ATP</name>
        <dbReference type="ChEBI" id="CHEBI:30616"/>
    </ligand>
</feature>
<dbReference type="Pfam" id="PF00871">
    <property type="entry name" value="Acetate_kinase"/>
    <property type="match status" value="1"/>
</dbReference>
<dbReference type="CDD" id="cd24010">
    <property type="entry name" value="ASKHA_NBD_AcK_PK"/>
    <property type="match status" value="1"/>
</dbReference>
<reference evidence="9" key="2">
    <citation type="journal article" date="2021" name="PeerJ">
        <title>Extensive microbial diversity within the chicken gut microbiome revealed by metagenomics and culture.</title>
        <authorList>
            <person name="Gilroy R."/>
            <person name="Ravi A."/>
            <person name="Getino M."/>
            <person name="Pursley I."/>
            <person name="Horton D.L."/>
            <person name="Alikhan N.F."/>
            <person name="Baker D."/>
            <person name="Gharbi K."/>
            <person name="Hall N."/>
            <person name="Watson M."/>
            <person name="Adriaenssens E.M."/>
            <person name="Foster-Nyarko E."/>
            <person name="Jarju S."/>
            <person name="Secka A."/>
            <person name="Antonio M."/>
            <person name="Oren A."/>
            <person name="Chaudhuri R.R."/>
            <person name="La Ragione R."/>
            <person name="Hildebrand F."/>
            <person name="Pallen M.J."/>
        </authorList>
    </citation>
    <scope>NUCLEOTIDE SEQUENCE</scope>
    <source>
        <strain evidence="9">CHK195-15760</strain>
    </source>
</reference>
<dbReference type="GO" id="GO:0000287">
    <property type="term" value="F:magnesium ion binding"/>
    <property type="evidence" value="ECO:0007669"/>
    <property type="project" value="UniProtKB-UniRule"/>
</dbReference>
<proteinExistence type="inferred from homology"/>
<dbReference type="PIRSF" id="PIRSF000722">
    <property type="entry name" value="Acetate_prop_kin"/>
    <property type="match status" value="1"/>
</dbReference>
<keyword evidence="7" id="KW-0460">Magnesium</keyword>
<comment type="subcellular location">
    <subcellularLocation>
        <location evidence="7">Cytoplasm</location>
    </subcellularLocation>
</comment>
<organism evidence="9 10">
    <name type="scientific">Candidatus Merdicola faecigallinarum</name>
    <dbReference type="NCBI Taxonomy" id="2840862"/>
    <lineage>
        <taxon>Bacteria</taxon>
        <taxon>Bacillati</taxon>
        <taxon>Bacillota</taxon>
        <taxon>Clostridia</taxon>
        <taxon>Candidatus Merdicola</taxon>
    </lineage>
</organism>
<comment type="similarity">
    <text evidence="1 7 8">Belongs to the acetokinase family.</text>
</comment>
<dbReference type="PROSITE" id="PS01076">
    <property type="entry name" value="ACETATE_KINASE_2"/>
    <property type="match status" value="1"/>
</dbReference>
<keyword evidence="3 7" id="KW-0808">Transferase</keyword>
<dbReference type="AlphaFoldDB" id="A0A9D1M008"/>
<comment type="caution">
    <text evidence="9">The sequence shown here is derived from an EMBL/GenBank/DDBJ whole genome shotgun (WGS) entry which is preliminary data.</text>
</comment>
<dbReference type="GO" id="GO:0005524">
    <property type="term" value="F:ATP binding"/>
    <property type="evidence" value="ECO:0007669"/>
    <property type="project" value="UniProtKB-KW"/>
</dbReference>
<evidence type="ECO:0000313" key="9">
    <source>
        <dbReference type="EMBL" id="HIU51102.1"/>
    </source>
</evidence>
<dbReference type="InterPro" id="IPR023865">
    <property type="entry name" value="Aliphatic_acid_kinase_CS"/>
</dbReference>
<evidence type="ECO:0000256" key="5">
    <source>
        <dbReference type="ARBA" id="ARBA00022777"/>
    </source>
</evidence>
<comment type="catalytic activity">
    <reaction evidence="7">
        <text>acetate + ATP = acetyl phosphate + ADP</text>
        <dbReference type="Rhea" id="RHEA:11352"/>
        <dbReference type="ChEBI" id="CHEBI:22191"/>
        <dbReference type="ChEBI" id="CHEBI:30089"/>
        <dbReference type="ChEBI" id="CHEBI:30616"/>
        <dbReference type="ChEBI" id="CHEBI:456216"/>
        <dbReference type="EC" id="2.7.2.1"/>
    </reaction>
</comment>
<comment type="cofactor">
    <cofactor evidence="7">
        <name>Mg(2+)</name>
        <dbReference type="ChEBI" id="CHEBI:18420"/>
    </cofactor>
    <cofactor evidence="7">
        <name>Mn(2+)</name>
        <dbReference type="ChEBI" id="CHEBI:29035"/>
    </cofactor>
    <text evidence="7">Mg(2+). Can also accept Mn(2+).</text>
</comment>
<evidence type="ECO:0000256" key="3">
    <source>
        <dbReference type="ARBA" id="ARBA00022679"/>
    </source>
</evidence>
<dbReference type="SUPFAM" id="SSF53067">
    <property type="entry name" value="Actin-like ATPase domain"/>
    <property type="match status" value="2"/>
</dbReference>
<keyword evidence="6 7" id="KW-0067">ATP-binding</keyword>
<gene>
    <name evidence="7" type="primary">ackA</name>
    <name evidence="9" type="ORF">IAB70_00515</name>
</gene>
<dbReference type="HAMAP" id="MF_00020">
    <property type="entry name" value="Acetate_kinase"/>
    <property type="match status" value="1"/>
</dbReference>
<dbReference type="Gene3D" id="3.30.420.40">
    <property type="match status" value="2"/>
</dbReference>
<keyword evidence="5 7" id="KW-0418">Kinase</keyword>
<comment type="function">
    <text evidence="7">Catalyzes the formation of acetyl phosphate from acetate and ATP. Can also catalyze the reverse reaction.</text>
</comment>
<dbReference type="NCBIfam" id="TIGR00016">
    <property type="entry name" value="ackA"/>
    <property type="match status" value="1"/>
</dbReference>
<feature type="binding site" evidence="7">
    <location>
        <position position="383"/>
    </location>
    <ligand>
        <name>Mg(2+)</name>
        <dbReference type="ChEBI" id="CHEBI:18420"/>
    </ligand>
</feature>
<keyword evidence="7" id="KW-0479">Metal-binding</keyword>
<name>A0A9D1M008_9FIRM</name>
<evidence type="ECO:0000256" key="7">
    <source>
        <dbReference type="HAMAP-Rule" id="MF_00020"/>
    </source>
</evidence>